<dbReference type="GO" id="GO:0006879">
    <property type="term" value="P:intracellular iron ion homeostasis"/>
    <property type="evidence" value="ECO:0007669"/>
    <property type="project" value="InterPro"/>
</dbReference>
<reference evidence="2" key="1">
    <citation type="submission" date="2023-07" db="EMBL/GenBank/DDBJ databases">
        <authorList>
            <consortium name="AG Swart"/>
            <person name="Singh M."/>
            <person name="Singh A."/>
            <person name="Seah K."/>
            <person name="Emmerich C."/>
        </authorList>
    </citation>
    <scope>NUCLEOTIDE SEQUENCE</scope>
    <source>
        <strain evidence="2">DP1</strain>
    </source>
</reference>
<evidence type="ECO:0000313" key="3">
    <source>
        <dbReference type="Proteomes" id="UP001295684"/>
    </source>
</evidence>
<dbReference type="InterPro" id="IPR002634">
    <property type="entry name" value="BolA"/>
</dbReference>
<organism evidence="2 3">
    <name type="scientific">Euplotes crassus</name>
    <dbReference type="NCBI Taxonomy" id="5936"/>
    <lineage>
        <taxon>Eukaryota</taxon>
        <taxon>Sar</taxon>
        <taxon>Alveolata</taxon>
        <taxon>Ciliophora</taxon>
        <taxon>Intramacronucleata</taxon>
        <taxon>Spirotrichea</taxon>
        <taxon>Hypotrichia</taxon>
        <taxon>Euplotida</taxon>
        <taxon>Euplotidae</taxon>
        <taxon>Moneuplotes</taxon>
    </lineage>
</organism>
<sequence>MESETSMQDRIESKIKEGFKDLEFFHLKDQSDGCGAKFFCIVISEEFEGLKLLDRQRKVNDLISDEISEVHALELKTWTPKQWETKKEGLGF</sequence>
<dbReference type="GO" id="GO:0051537">
    <property type="term" value="F:2 iron, 2 sulfur cluster binding"/>
    <property type="evidence" value="ECO:0007669"/>
    <property type="project" value="InterPro"/>
</dbReference>
<gene>
    <name evidence="2" type="ORF">ECRASSUSDP1_LOCUS26185</name>
</gene>
<dbReference type="GO" id="GO:0005829">
    <property type="term" value="C:cytosol"/>
    <property type="evidence" value="ECO:0007669"/>
    <property type="project" value="TreeGrafter"/>
</dbReference>
<proteinExistence type="inferred from homology"/>
<dbReference type="InterPro" id="IPR036065">
    <property type="entry name" value="BolA-like_sf"/>
</dbReference>
<evidence type="ECO:0008006" key="4">
    <source>
        <dbReference type="Google" id="ProtNLM"/>
    </source>
</evidence>
<dbReference type="Gene3D" id="3.10.20.90">
    <property type="entry name" value="Phosphatidylinositol 3-kinase Catalytic Subunit, Chain A, domain 1"/>
    <property type="match status" value="1"/>
</dbReference>
<accession>A0AAD2D9M7</accession>
<dbReference type="AlphaFoldDB" id="A0AAD2D9M7"/>
<dbReference type="GO" id="GO:0051604">
    <property type="term" value="P:protein maturation"/>
    <property type="evidence" value="ECO:0007669"/>
    <property type="project" value="InterPro"/>
</dbReference>
<dbReference type="SUPFAM" id="SSF82657">
    <property type="entry name" value="BolA-like"/>
    <property type="match status" value="1"/>
</dbReference>
<evidence type="ECO:0000256" key="1">
    <source>
        <dbReference type="RuleBase" id="RU003860"/>
    </source>
</evidence>
<dbReference type="GO" id="GO:0005634">
    <property type="term" value="C:nucleus"/>
    <property type="evidence" value="ECO:0007669"/>
    <property type="project" value="TreeGrafter"/>
</dbReference>
<dbReference type="EMBL" id="CAMPGE010026987">
    <property type="protein sequence ID" value="CAI2384651.1"/>
    <property type="molecule type" value="Genomic_DNA"/>
</dbReference>
<dbReference type="PIRSF" id="PIRSF003113">
    <property type="entry name" value="BolA"/>
    <property type="match status" value="1"/>
</dbReference>
<name>A0AAD2D9M7_EUPCR</name>
<keyword evidence="3" id="KW-1185">Reference proteome</keyword>
<comment type="caution">
    <text evidence="2">The sequence shown here is derived from an EMBL/GenBank/DDBJ whole genome shotgun (WGS) entry which is preliminary data.</text>
</comment>
<dbReference type="Pfam" id="PF01722">
    <property type="entry name" value="BolA"/>
    <property type="match status" value="1"/>
</dbReference>
<comment type="similarity">
    <text evidence="1">Belongs to the BolA/IbaG family.</text>
</comment>
<dbReference type="InterPro" id="IPR045115">
    <property type="entry name" value="BOL2"/>
</dbReference>
<protein>
    <recommendedName>
        <fullName evidence="4">BolA-like protein</fullName>
    </recommendedName>
</protein>
<dbReference type="Proteomes" id="UP001295684">
    <property type="component" value="Unassembled WGS sequence"/>
</dbReference>
<dbReference type="PANTHER" id="PTHR12735:SF27">
    <property type="entry name" value="BOLA-LIKE PROTEIN 2"/>
    <property type="match status" value="1"/>
</dbReference>
<evidence type="ECO:0000313" key="2">
    <source>
        <dbReference type="EMBL" id="CAI2384651.1"/>
    </source>
</evidence>
<dbReference type="PANTHER" id="PTHR12735">
    <property type="entry name" value="BOLA-LIKE PROTEIN-RELATED"/>
    <property type="match status" value="1"/>
</dbReference>